<dbReference type="Pfam" id="PF03884">
    <property type="entry name" value="YacG"/>
    <property type="match status" value="1"/>
</dbReference>
<evidence type="ECO:0000256" key="1">
    <source>
        <dbReference type="ARBA" id="ARBA00022723"/>
    </source>
</evidence>
<evidence type="ECO:0000313" key="3">
    <source>
        <dbReference type="EMBL" id="RZF22177.1"/>
    </source>
</evidence>
<keyword evidence="4" id="KW-1185">Reference proteome</keyword>
<dbReference type="InterPro" id="IPR005584">
    <property type="entry name" value="DNA_gyrase_inhibitor_YacG"/>
</dbReference>
<dbReference type="HAMAP" id="MF_00649">
    <property type="entry name" value="DNA_gyrase_inhibitor_YacG"/>
    <property type="match status" value="1"/>
</dbReference>
<name>A0ABY0ILQ2_9BACT</name>
<dbReference type="InterPro" id="IPR013088">
    <property type="entry name" value="Znf_NHR/GATA"/>
</dbReference>
<protein>
    <submittedName>
        <fullName evidence="3">DNA gyrase inhibitor YacG</fullName>
    </submittedName>
</protein>
<sequence length="66" mass="7838">MNVKCPECSQEFNYYESEFRPFCSEKCKMVDLGMWLTENYTVASHEPLSDSDLEAVIKKRQDEEDY</sequence>
<keyword evidence="1" id="KW-0479">Metal-binding</keyword>
<evidence type="ECO:0000256" key="2">
    <source>
        <dbReference type="ARBA" id="ARBA00022833"/>
    </source>
</evidence>
<accession>A0ABY0ILQ2</accession>
<dbReference type="Gene3D" id="3.30.50.10">
    <property type="entry name" value="Erythroid Transcription Factor GATA-1, subunit A"/>
    <property type="match status" value="1"/>
</dbReference>
<dbReference type="PANTHER" id="PTHR36150">
    <property type="entry name" value="DNA GYRASE INHIBITOR YACG"/>
    <property type="match status" value="1"/>
</dbReference>
<gene>
    <name evidence="3" type="primary">yacG</name>
    <name evidence="3" type="ORF">DAY19_09690</name>
</gene>
<dbReference type="Proteomes" id="UP000443582">
    <property type="component" value="Unassembled WGS sequence"/>
</dbReference>
<dbReference type="PANTHER" id="PTHR36150:SF1">
    <property type="entry name" value="DNA GYRASE INHIBITOR YACG"/>
    <property type="match status" value="1"/>
</dbReference>
<dbReference type="SUPFAM" id="SSF57716">
    <property type="entry name" value="Glucocorticoid receptor-like (DNA-binding domain)"/>
    <property type="match status" value="1"/>
</dbReference>
<comment type="caution">
    <text evidence="3">The sequence shown here is derived from an EMBL/GenBank/DDBJ whole genome shotgun (WGS) entry which is preliminary data.</text>
</comment>
<organism evidence="3 4">
    <name type="scientific">Halobacteriovorax vibrionivorans</name>
    <dbReference type="NCBI Taxonomy" id="2152716"/>
    <lineage>
        <taxon>Bacteria</taxon>
        <taxon>Pseudomonadati</taxon>
        <taxon>Bdellovibrionota</taxon>
        <taxon>Bacteriovoracia</taxon>
        <taxon>Bacteriovoracales</taxon>
        <taxon>Halobacteriovoraceae</taxon>
        <taxon>Halobacteriovorax</taxon>
    </lineage>
</organism>
<keyword evidence="2" id="KW-0862">Zinc</keyword>
<dbReference type="EMBL" id="QDKL01000002">
    <property type="protein sequence ID" value="RZF22177.1"/>
    <property type="molecule type" value="Genomic_DNA"/>
</dbReference>
<reference evidence="4" key="1">
    <citation type="journal article" date="2019" name="Int. J. Syst. Evol. Microbiol.">
        <title>Halobacteriovorax valvorus sp. nov., a novel prokaryotic predator isolated from coastal seawater of China.</title>
        <authorList>
            <person name="Chen M.-X."/>
        </authorList>
    </citation>
    <scope>NUCLEOTIDE SEQUENCE [LARGE SCALE GENOMIC DNA]</scope>
    <source>
        <strain evidence="4">BL9</strain>
    </source>
</reference>
<proteinExistence type="inferred from homology"/>
<evidence type="ECO:0000313" key="4">
    <source>
        <dbReference type="Proteomes" id="UP000443582"/>
    </source>
</evidence>